<sequence length="79" mass="8436">MPVTREARYLSGADRGKHVSLTVPGGRFGDWELAGKLVGTQHWGDGTVDILVNRGDSRGPSIANHLPPETLVTITGKES</sequence>
<keyword evidence="2" id="KW-1185">Reference proteome</keyword>
<dbReference type="EMBL" id="AOCK01000006">
    <property type="protein sequence ID" value="EMQ98361.1"/>
    <property type="molecule type" value="Genomic_DNA"/>
</dbReference>
<dbReference type="Proteomes" id="UP000012015">
    <property type="component" value="Unassembled WGS sequence"/>
</dbReference>
<dbReference type="STRING" id="1276920.ADIAG_02380"/>
<evidence type="ECO:0000313" key="2">
    <source>
        <dbReference type="Proteomes" id="UP000012015"/>
    </source>
</evidence>
<accession>M7MTK5</accession>
<protein>
    <submittedName>
        <fullName evidence="1">Uncharacterized protein</fullName>
    </submittedName>
</protein>
<proteinExistence type="predicted"/>
<dbReference type="RefSeq" id="WP_007271559.1">
    <property type="nucleotide sequence ID" value="NZ_AOCK01000006.1"/>
</dbReference>
<gene>
    <name evidence="1" type="ORF">ADIAG_02380</name>
</gene>
<organism evidence="1 2">
    <name type="scientific">Paeniglutamicibacter gangotriensis Lz1y</name>
    <dbReference type="NCBI Taxonomy" id="1276920"/>
    <lineage>
        <taxon>Bacteria</taxon>
        <taxon>Bacillati</taxon>
        <taxon>Actinomycetota</taxon>
        <taxon>Actinomycetes</taxon>
        <taxon>Micrococcales</taxon>
        <taxon>Micrococcaceae</taxon>
        <taxon>Paeniglutamicibacter</taxon>
    </lineage>
</organism>
<dbReference type="PATRIC" id="fig|1276920.7.peg.2382"/>
<dbReference type="AlphaFoldDB" id="M7MTK5"/>
<reference evidence="1 2" key="1">
    <citation type="journal article" date="2013" name="Genome Announc.">
        <title>Draft Genome Sequence of Arthrobacter gangotriensis Strain Lz1yT, Isolated from a Penguin Rookery Soil Sample Collected in Antarctica, near the Indian Station Dakshin Gangotri.</title>
        <authorList>
            <person name="Shivaji S."/>
            <person name="Ara S."/>
            <person name="Bandi S."/>
            <person name="Singh A."/>
            <person name="Kumar Pinnaka A."/>
        </authorList>
    </citation>
    <scope>NUCLEOTIDE SEQUENCE [LARGE SCALE GENOMIC DNA]</scope>
    <source>
        <strain evidence="1 2">Lz1y</strain>
    </source>
</reference>
<name>M7MTK5_9MICC</name>
<evidence type="ECO:0000313" key="1">
    <source>
        <dbReference type="EMBL" id="EMQ98361.1"/>
    </source>
</evidence>
<comment type="caution">
    <text evidence="1">The sequence shown here is derived from an EMBL/GenBank/DDBJ whole genome shotgun (WGS) entry which is preliminary data.</text>
</comment>